<evidence type="ECO:0000256" key="2">
    <source>
        <dbReference type="ARBA" id="ARBA00023157"/>
    </source>
</evidence>
<dbReference type="GO" id="GO:0005615">
    <property type="term" value="C:extracellular space"/>
    <property type="evidence" value="ECO:0007669"/>
    <property type="project" value="TreeGrafter"/>
</dbReference>
<evidence type="ECO:0000256" key="1">
    <source>
        <dbReference type="ARBA" id="ARBA00022729"/>
    </source>
</evidence>
<dbReference type="GO" id="GO:0004867">
    <property type="term" value="F:serine-type endopeptidase inhibitor activity"/>
    <property type="evidence" value="ECO:0007669"/>
    <property type="project" value="TreeGrafter"/>
</dbReference>
<dbReference type="InterPro" id="IPR036645">
    <property type="entry name" value="Elafin-like_sf"/>
</dbReference>
<dbReference type="PANTHER" id="PTHR19441">
    <property type="entry name" value="WHEY ACDIC PROTEIN WAP"/>
    <property type="match status" value="1"/>
</dbReference>
<dbReference type="InterPro" id="IPR008197">
    <property type="entry name" value="WAP_dom"/>
</dbReference>
<dbReference type="Pfam" id="PF00095">
    <property type="entry name" value="WAP"/>
    <property type="match status" value="2"/>
</dbReference>
<dbReference type="SMART" id="SM00217">
    <property type="entry name" value="WAP"/>
    <property type="match status" value="2"/>
</dbReference>
<dbReference type="GeneTree" id="ENSGT01140000282754"/>
<dbReference type="PRINTS" id="PR00003">
    <property type="entry name" value="4DISULPHCORE"/>
</dbReference>
<dbReference type="Proteomes" id="UP000694426">
    <property type="component" value="Unplaced"/>
</dbReference>
<accession>A0A8B9I567</accession>
<dbReference type="PROSITE" id="PS51390">
    <property type="entry name" value="WAP"/>
    <property type="match status" value="2"/>
</dbReference>
<dbReference type="SUPFAM" id="SSF57256">
    <property type="entry name" value="Elafin-like"/>
    <property type="match status" value="2"/>
</dbReference>
<dbReference type="InterPro" id="IPR050514">
    <property type="entry name" value="WAP_four-disulfide_core"/>
</dbReference>
<evidence type="ECO:0000313" key="5">
    <source>
        <dbReference type="Proteomes" id="UP000694426"/>
    </source>
</evidence>
<dbReference type="AlphaFoldDB" id="A0A8B9I567"/>
<keyword evidence="1" id="KW-0732">Signal</keyword>
<reference evidence="4" key="2">
    <citation type="submission" date="2025-09" db="UniProtKB">
        <authorList>
            <consortium name="Ensembl"/>
        </authorList>
    </citation>
    <scope>IDENTIFICATION</scope>
</reference>
<sequence>MLHSWPRLHPAALLARQLHSRPGLCPPAAAGVGAGECLILCLEDKDCPPSQKCCLRDCGRACVPPLQGKAAHPGVCPRLPAGPLRAPCPNACSDDRGCPQDQKCCFTGCDVPLRRLRGQPQQLWDAGSVPPGVRGPR</sequence>
<keyword evidence="2" id="KW-1015">Disulfide bond</keyword>
<name>A0A8B9I567_9AVES</name>
<keyword evidence="5" id="KW-1185">Reference proteome</keyword>
<dbReference type="Ensembl" id="ENSABRT00000014431.1">
    <property type="protein sequence ID" value="ENSABRP00000010111.1"/>
    <property type="gene ID" value="ENSABRG00000009062.1"/>
</dbReference>
<evidence type="ECO:0000259" key="3">
    <source>
        <dbReference type="PROSITE" id="PS51390"/>
    </source>
</evidence>
<proteinExistence type="predicted"/>
<dbReference type="PANTHER" id="PTHR19441:SF30">
    <property type="entry name" value="ELAFIN"/>
    <property type="match status" value="1"/>
</dbReference>
<evidence type="ECO:0000313" key="4">
    <source>
        <dbReference type="Ensembl" id="ENSABRP00000010111.1"/>
    </source>
</evidence>
<organism evidence="4 5">
    <name type="scientific">Anser brachyrhynchus</name>
    <name type="common">Pink-footed goose</name>
    <dbReference type="NCBI Taxonomy" id="132585"/>
    <lineage>
        <taxon>Eukaryota</taxon>
        <taxon>Metazoa</taxon>
        <taxon>Chordata</taxon>
        <taxon>Craniata</taxon>
        <taxon>Vertebrata</taxon>
        <taxon>Euteleostomi</taxon>
        <taxon>Archelosauria</taxon>
        <taxon>Archosauria</taxon>
        <taxon>Dinosauria</taxon>
        <taxon>Saurischia</taxon>
        <taxon>Theropoda</taxon>
        <taxon>Coelurosauria</taxon>
        <taxon>Aves</taxon>
        <taxon>Neognathae</taxon>
        <taxon>Galloanserae</taxon>
        <taxon>Anseriformes</taxon>
        <taxon>Anatidae</taxon>
        <taxon>Anserinae</taxon>
        <taxon>Anser</taxon>
    </lineage>
</organism>
<protein>
    <recommendedName>
        <fullName evidence="3">WAP domain-containing protein</fullName>
    </recommendedName>
</protein>
<dbReference type="GO" id="GO:0045087">
    <property type="term" value="P:innate immune response"/>
    <property type="evidence" value="ECO:0007669"/>
    <property type="project" value="TreeGrafter"/>
</dbReference>
<reference evidence="4" key="1">
    <citation type="submission" date="2025-08" db="UniProtKB">
        <authorList>
            <consortium name="Ensembl"/>
        </authorList>
    </citation>
    <scope>IDENTIFICATION</scope>
</reference>
<dbReference type="GO" id="GO:0019731">
    <property type="term" value="P:antibacterial humoral response"/>
    <property type="evidence" value="ECO:0007669"/>
    <property type="project" value="TreeGrafter"/>
</dbReference>
<feature type="domain" description="WAP" evidence="3">
    <location>
        <begin position="18"/>
        <end position="66"/>
    </location>
</feature>
<dbReference type="Gene3D" id="4.10.75.10">
    <property type="entry name" value="Elafin-like"/>
    <property type="match status" value="2"/>
</dbReference>
<feature type="domain" description="WAP" evidence="3">
    <location>
        <begin position="69"/>
        <end position="109"/>
    </location>
</feature>